<evidence type="ECO:0000313" key="2">
    <source>
        <dbReference type="EMBL" id="BAD33012.1"/>
    </source>
</evidence>
<reference evidence="3" key="3">
    <citation type="journal article" date="2005" name="Nature">
        <title>The map-based sequence of the rice genome.</title>
        <authorList>
            <consortium name="International rice genome sequencing project (IRGSP)"/>
            <person name="Matsumoto T."/>
            <person name="Wu J."/>
            <person name="Kanamori H."/>
            <person name="Katayose Y."/>
            <person name="Fujisawa M."/>
            <person name="Namiki N."/>
            <person name="Mizuno H."/>
            <person name="Yamamoto K."/>
            <person name="Antonio B.A."/>
            <person name="Baba T."/>
            <person name="Sakata K."/>
            <person name="Nagamura Y."/>
            <person name="Aoki H."/>
            <person name="Arikawa K."/>
            <person name="Arita K."/>
            <person name="Bito T."/>
            <person name="Chiden Y."/>
            <person name="Fujitsuka N."/>
            <person name="Fukunaka R."/>
            <person name="Hamada M."/>
            <person name="Harada C."/>
            <person name="Hayashi A."/>
            <person name="Hijishita S."/>
            <person name="Honda M."/>
            <person name="Hosokawa S."/>
            <person name="Ichikawa Y."/>
            <person name="Idonuma A."/>
            <person name="Iijima M."/>
            <person name="Ikeda M."/>
            <person name="Ikeno M."/>
            <person name="Ito K."/>
            <person name="Ito S."/>
            <person name="Ito T."/>
            <person name="Ito Y."/>
            <person name="Ito Y."/>
            <person name="Iwabuchi A."/>
            <person name="Kamiya K."/>
            <person name="Karasawa W."/>
            <person name="Kurita K."/>
            <person name="Katagiri S."/>
            <person name="Kikuta A."/>
            <person name="Kobayashi H."/>
            <person name="Kobayashi N."/>
            <person name="Machita K."/>
            <person name="Maehara T."/>
            <person name="Masukawa M."/>
            <person name="Mizubayashi T."/>
            <person name="Mukai Y."/>
            <person name="Nagasaki H."/>
            <person name="Nagata Y."/>
            <person name="Naito S."/>
            <person name="Nakashima M."/>
            <person name="Nakama Y."/>
            <person name="Nakamichi Y."/>
            <person name="Nakamura M."/>
            <person name="Meguro A."/>
            <person name="Negishi M."/>
            <person name="Ohta I."/>
            <person name="Ohta T."/>
            <person name="Okamoto M."/>
            <person name="Ono N."/>
            <person name="Saji S."/>
            <person name="Sakaguchi M."/>
            <person name="Sakai K."/>
            <person name="Shibata M."/>
            <person name="Shimokawa T."/>
            <person name="Song J."/>
            <person name="Takazaki Y."/>
            <person name="Terasawa K."/>
            <person name="Tsugane M."/>
            <person name="Tsuji K."/>
            <person name="Ueda S."/>
            <person name="Waki K."/>
            <person name="Yamagata H."/>
            <person name="Yamamoto M."/>
            <person name="Yamamoto S."/>
            <person name="Yamane H."/>
            <person name="Yoshiki S."/>
            <person name="Yoshihara R."/>
            <person name="Yukawa K."/>
            <person name="Zhong H."/>
            <person name="Yano M."/>
            <person name="Yuan Q."/>
            <person name="Ouyang S."/>
            <person name="Liu J."/>
            <person name="Jones K.M."/>
            <person name="Gansberger K."/>
            <person name="Moffat K."/>
            <person name="Hill J."/>
            <person name="Bera J."/>
            <person name="Fadrosh D."/>
            <person name="Jin S."/>
            <person name="Johri S."/>
            <person name="Kim M."/>
            <person name="Overton L."/>
            <person name="Reardon M."/>
            <person name="Tsitrin T."/>
            <person name="Vuong H."/>
            <person name="Weaver B."/>
            <person name="Ciecko A."/>
            <person name="Tallon L."/>
            <person name="Jackson J."/>
            <person name="Pai G."/>
            <person name="Aken S.V."/>
            <person name="Utterback T."/>
            <person name="Reidmuller S."/>
            <person name="Feldblyum T."/>
            <person name="Hsiao J."/>
            <person name="Zismann V."/>
            <person name="Iobst S."/>
            <person name="de Vazeille A.R."/>
            <person name="Buell C.R."/>
            <person name="Ying K."/>
            <person name="Li Y."/>
            <person name="Lu T."/>
            <person name="Huang Y."/>
            <person name="Zhao Q."/>
            <person name="Feng Q."/>
            <person name="Zhang L."/>
            <person name="Zhu J."/>
            <person name="Weng Q."/>
            <person name="Mu J."/>
            <person name="Lu Y."/>
            <person name="Fan D."/>
            <person name="Liu Y."/>
            <person name="Guan J."/>
            <person name="Zhang Y."/>
            <person name="Yu S."/>
            <person name="Liu X."/>
            <person name="Zhang Y."/>
            <person name="Hong G."/>
            <person name="Han B."/>
            <person name="Choisne N."/>
            <person name="Demange N."/>
            <person name="Orjeda G."/>
            <person name="Samain S."/>
            <person name="Cattolico L."/>
            <person name="Pelletier E."/>
            <person name="Couloux A."/>
            <person name="Segurens B."/>
            <person name="Wincker P."/>
            <person name="D'Hont A."/>
            <person name="Scarpelli C."/>
            <person name="Weissenbach J."/>
            <person name="Salanoubat M."/>
            <person name="Quetier F."/>
            <person name="Yu Y."/>
            <person name="Kim H.R."/>
            <person name="Rambo T."/>
            <person name="Currie J."/>
            <person name="Collura K."/>
            <person name="Luo M."/>
            <person name="Yang T."/>
            <person name="Ammiraju J.S.S."/>
            <person name="Engler F."/>
            <person name="Soderlund C."/>
            <person name="Wing R.A."/>
            <person name="Palmer L.E."/>
            <person name="de la Bastide M."/>
            <person name="Spiegel L."/>
            <person name="Nascimento L."/>
            <person name="Zutavern T."/>
            <person name="O'Shaughnessy A."/>
            <person name="Dike S."/>
            <person name="Dedhia N."/>
            <person name="Preston R."/>
            <person name="Balija V."/>
            <person name="McCombie W.R."/>
            <person name="Chow T."/>
            <person name="Chen H."/>
            <person name="Chung M."/>
            <person name="Chen C."/>
            <person name="Shaw J."/>
            <person name="Wu H."/>
            <person name="Hsiao K."/>
            <person name="Chao Y."/>
            <person name="Chu M."/>
            <person name="Cheng C."/>
            <person name="Hour A."/>
            <person name="Lee P."/>
            <person name="Lin S."/>
            <person name="Lin Y."/>
            <person name="Liou J."/>
            <person name="Liu S."/>
            <person name="Hsing Y."/>
            <person name="Raghuvanshi S."/>
            <person name="Mohanty A."/>
            <person name="Bharti A.K."/>
            <person name="Gaur A."/>
            <person name="Gupta V."/>
            <person name="Kumar D."/>
            <person name="Ravi V."/>
            <person name="Vij S."/>
            <person name="Kapur A."/>
            <person name="Khurana P."/>
            <person name="Khurana P."/>
            <person name="Khurana J.P."/>
            <person name="Tyagi A.K."/>
            <person name="Gaikwad K."/>
            <person name="Singh A."/>
            <person name="Dalal V."/>
            <person name="Srivastava S."/>
            <person name="Dixit A."/>
            <person name="Pal A.K."/>
            <person name="Ghazi I.A."/>
            <person name="Yadav M."/>
            <person name="Pandit A."/>
            <person name="Bhargava A."/>
            <person name="Sureshbabu K."/>
            <person name="Batra K."/>
            <person name="Sharma T.R."/>
            <person name="Mohapatra T."/>
            <person name="Singh N.K."/>
            <person name="Messing J."/>
            <person name="Nelson A.B."/>
            <person name="Fuks G."/>
            <person name="Kavchok S."/>
            <person name="Keizer G."/>
            <person name="Linton E."/>
            <person name="Llaca V."/>
            <person name="Song R."/>
            <person name="Tanyolac B."/>
            <person name="Young S."/>
            <person name="Ho-Il K."/>
            <person name="Hahn J.H."/>
            <person name="Sangsakoo G."/>
            <person name="Vanavichit A."/>
            <person name="de Mattos Luiz.A.T."/>
            <person name="Zimmer P.D."/>
            <person name="Malone G."/>
            <person name="Dellagostin O."/>
            <person name="de Oliveira A.C."/>
            <person name="Bevan M."/>
            <person name="Bancroft I."/>
            <person name="Minx P."/>
            <person name="Cordum H."/>
            <person name="Wilson R."/>
            <person name="Cheng Z."/>
            <person name="Jin W."/>
            <person name="Jiang J."/>
            <person name="Leong S.A."/>
            <person name="Iwama H."/>
            <person name="Gojobori T."/>
            <person name="Itoh T."/>
            <person name="Niimura Y."/>
            <person name="Fujii Y."/>
            <person name="Habara T."/>
            <person name="Sakai H."/>
            <person name="Sato Y."/>
            <person name="Wilson G."/>
            <person name="Kumar K."/>
            <person name="McCouch S."/>
            <person name="Juretic N."/>
            <person name="Hoen D."/>
            <person name="Wright S."/>
            <person name="Bruskiewich R."/>
            <person name="Bureau T."/>
            <person name="Miyao A."/>
            <person name="Hirochika H."/>
            <person name="Nishikawa T."/>
            <person name="Kadowaki K."/>
            <person name="Sugiura M."/>
            <person name="Burr B."/>
            <person name="Sasaki T."/>
        </authorList>
    </citation>
    <scope>NUCLEOTIDE SEQUENCE [LARGE SCALE GENOMIC DNA]</scope>
    <source>
        <strain evidence="3">cv. Nipponbare</strain>
    </source>
</reference>
<gene>
    <name evidence="2" type="ORF">OJ1125_C01.18</name>
    <name evidence="1" type="ORF">OSJNBb0011H15.44</name>
</gene>
<sequence>METMIFIQVRAPELSGTIWDLPRLISDIDICQLVLATPPISEDCSRIRHDIDIRDKPRQTQYGACGGRQKGSSAISDLDEFVLEEEDYLVVDYMLVIYAAKSMTAR</sequence>
<dbReference type="Proteomes" id="UP000000763">
    <property type="component" value="Chromosome 8"/>
</dbReference>
<protein>
    <submittedName>
        <fullName evidence="1">Uncharacterized protein</fullName>
    </submittedName>
</protein>
<name>Q6Z3F3_ORYSJ</name>
<dbReference type="EMBL" id="AP005251">
    <property type="protein sequence ID" value="BAD10229.1"/>
    <property type="molecule type" value="Genomic_DNA"/>
</dbReference>
<dbReference type="AlphaFoldDB" id="Q6Z3F3"/>
<accession>Q6Z3F3</accession>
<dbReference type="EMBL" id="AP004044">
    <property type="protein sequence ID" value="BAD33012.1"/>
    <property type="molecule type" value="Genomic_DNA"/>
</dbReference>
<organism evidence="1 3">
    <name type="scientific">Oryza sativa subsp. japonica</name>
    <name type="common">Rice</name>
    <dbReference type="NCBI Taxonomy" id="39947"/>
    <lineage>
        <taxon>Eukaryota</taxon>
        <taxon>Viridiplantae</taxon>
        <taxon>Streptophyta</taxon>
        <taxon>Embryophyta</taxon>
        <taxon>Tracheophyta</taxon>
        <taxon>Spermatophyta</taxon>
        <taxon>Magnoliopsida</taxon>
        <taxon>Liliopsida</taxon>
        <taxon>Poales</taxon>
        <taxon>Poaceae</taxon>
        <taxon>BOP clade</taxon>
        <taxon>Oryzoideae</taxon>
        <taxon>Oryzeae</taxon>
        <taxon>Oryzinae</taxon>
        <taxon>Oryza</taxon>
        <taxon>Oryza sativa</taxon>
    </lineage>
</organism>
<reference evidence="2" key="1">
    <citation type="submission" date="2001-08" db="EMBL/GenBank/DDBJ databases">
        <title>Oryza sativa nipponbare(GA3) genomic DNA, chromosome 8, BAC clone:OJ1125_C01.</title>
        <authorList>
            <person name="Sasaki T."/>
            <person name="Matsumoto T."/>
            <person name="Yamamoto K."/>
        </authorList>
    </citation>
    <scope>NUCLEOTIDE SEQUENCE</scope>
</reference>
<evidence type="ECO:0000313" key="1">
    <source>
        <dbReference type="EMBL" id="BAD10229.1"/>
    </source>
</evidence>
<reference evidence="3" key="4">
    <citation type="journal article" date="2008" name="Nucleic Acids Res.">
        <title>The rice annotation project database (RAP-DB): 2008 update.</title>
        <authorList>
            <consortium name="The rice annotation project (RAP)"/>
        </authorList>
    </citation>
    <scope>GENOME REANNOTATION</scope>
    <source>
        <strain evidence="3">cv. Nipponbare</strain>
    </source>
</reference>
<proteinExistence type="predicted"/>
<reference evidence="1" key="2">
    <citation type="submission" date="2002-05" db="EMBL/GenBank/DDBJ databases">
        <title>Oryza sativa nipponbare(GA3) genomic DNA, chromosome 8, BAC clone:OSJNBb0011H15.</title>
        <authorList>
            <person name="Sasaki T."/>
            <person name="Matsumoto T."/>
            <person name="Katayose Y."/>
        </authorList>
    </citation>
    <scope>NUCLEOTIDE SEQUENCE</scope>
</reference>
<evidence type="ECO:0000313" key="3">
    <source>
        <dbReference type="Proteomes" id="UP000000763"/>
    </source>
</evidence>